<proteinExistence type="inferred from homology"/>
<dbReference type="CDD" id="cd00616">
    <property type="entry name" value="AHBA_syn"/>
    <property type="match status" value="1"/>
</dbReference>
<dbReference type="InterPro" id="IPR000653">
    <property type="entry name" value="DegT/StrS_aminotransferase"/>
</dbReference>
<gene>
    <name evidence="4" type="ORF">A3A77_03980</name>
</gene>
<dbReference type="PANTHER" id="PTHR30244:SF34">
    <property type="entry name" value="DTDP-4-AMINO-4,6-DIDEOXYGALACTOSE TRANSAMINASE"/>
    <property type="match status" value="1"/>
</dbReference>
<dbReference type="Pfam" id="PF01041">
    <property type="entry name" value="DegT_DnrJ_EryC1"/>
    <property type="match status" value="1"/>
</dbReference>
<dbReference type="InterPro" id="IPR015422">
    <property type="entry name" value="PyrdxlP-dep_Trfase_small"/>
</dbReference>
<name>A0A1G1VCK8_9BACT</name>
<dbReference type="InterPro" id="IPR015421">
    <property type="entry name" value="PyrdxlP-dep_Trfase_major"/>
</dbReference>
<dbReference type="AlphaFoldDB" id="A0A1G1VCK8"/>
<evidence type="ECO:0000313" key="5">
    <source>
        <dbReference type="Proteomes" id="UP000178659"/>
    </source>
</evidence>
<accession>A0A1G1VCK8</accession>
<sequence length="367" mass="41617">MKVPQLSPWIGKEEYKAIKSCFDNNWITEGPKSKEFSLKLLNLIGAKYGVFAPNGTLAIYLGLRAIGVGPGDEVIVPDFTFVASATAVEMIGGTPVFVDVNRKNFQMDISKAEKLISKKTKAIMPVHIYGTICNMDDVLRFAKKYNLMIIEDAAQAIAVHWKGKHAGTFGEVGCFSFFADKTITTAEGGFVVTDDEKIYENLLYLRNQGRIDRGSFIHPAMGYNFRMNDIQNAIGLVQLGKLNEIKKRKEHILGLYRKLFEGLDKITLFEPEEGAEWIPFRVGILYSRAHELMAFLRSKNVEPRTFFYPLHKQPCFSYLKNKKRKNNDSEFPNAVYAYENGICLPAFPTLTDKQVTYVCESIRKFIK</sequence>
<comment type="similarity">
    <text evidence="3">Belongs to the DegT/DnrJ/EryC1 family.</text>
</comment>
<dbReference type="InterPro" id="IPR015424">
    <property type="entry name" value="PyrdxlP-dep_Trfase"/>
</dbReference>
<dbReference type="GO" id="GO:0008483">
    <property type="term" value="F:transaminase activity"/>
    <property type="evidence" value="ECO:0007669"/>
    <property type="project" value="TreeGrafter"/>
</dbReference>
<comment type="caution">
    <text evidence="4">The sequence shown here is derived from an EMBL/GenBank/DDBJ whole genome shotgun (WGS) entry which is preliminary data.</text>
</comment>
<evidence type="ECO:0000256" key="3">
    <source>
        <dbReference type="RuleBase" id="RU004508"/>
    </source>
</evidence>
<dbReference type="EMBL" id="MHCC01000020">
    <property type="protein sequence ID" value="OGY13120.1"/>
    <property type="molecule type" value="Genomic_DNA"/>
</dbReference>
<dbReference type="Gene3D" id="3.90.1150.10">
    <property type="entry name" value="Aspartate Aminotransferase, domain 1"/>
    <property type="match status" value="1"/>
</dbReference>
<dbReference type="PANTHER" id="PTHR30244">
    <property type="entry name" value="TRANSAMINASE"/>
    <property type="match status" value="1"/>
</dbReference>
<reference evidence="4 5" key="1">
    <citation type="journal article" date="2016" name="Nat. Commun.">
        <title>Thousands of microbial genomes shed light on interconnected biogeochemical processes in an aquifer system.</title>
        <authorList>
            <person name="Anantharaman K."/>
            <person name="Brown C.T."/>
            <person name="Hug L.A."/>
            <person name="Sharon I."/>
            <person name="Castelle C.J."/>
            <person name="Probst A.J."/>
            <person name="Thomas B.C."/>
            <person name="Singh A."/>
            <person name="Wilkins M.J."/>
            <person name="Karaoz U."/>
            <person name="Brodie E.L."/>
            <person name="Williams K.H."/>
            <person name="Hubbard S.S."/>
            <person name="Banfield J.F."/>
        </authorList>
    </citation>
    <scope>NUCLEOTIDE SEQUENCE [LARGE SCALE GENOMIC DNA]</scope>
</reference>
<feature type="active site" description="Proton acceptor" evidence="1">
    <location>
        <position position="181"/>
    </location>
</feature>
<feature type="modified residue" description="N6-(pyridoxal phosphate)lysine" evidence="2">
    <location>
        <position position="181"/>
    </location>
</feature>
<dbReference type="GO" id="GO:0030170">
    <property type="term" value="F:pyridoxal phosphate binding"/>
    <property type="evidence" value="ECO:0007669"/>
    <property type="project" value="TreeGrafter"/>
</dbReference>
<evidence type="ECO:0000256" key="2">
    <source>
        <dbReference type="PIRSR" id="PIRSR000390-2"/>
    </source>
</evidence>
<organism evidence="4 5">
    <name type="scientific">Candidatus Blackburnbacteria bacterium RIFCSPLOWO2_01_FULL_40_20</name>
    <dbReference type="NCBI Taxonomy" id="1797519"/>
    <lineage>
        <taxon>Bacteria</taxon>
        <taxon>Candidatus Blackburniibacteriota</taxon>
    </lineage>
</organism>
<dbReference type="Proteomes" id="UP000178659">
    <property type="component" value="Unassembled WGS sequence"/>
</dbReference>
<evidence type="ECO:0000256" key="1">
    <source>
        <dbReference type="PIRSR" id="PIRSR000390-1"/>
    </source>
</evidence>
<dbReference type="SUPFAM" id="SSF53383">
    <property type="entry name" value="PLP-dependent transferases"/>
    <property type="match status" value="1"/>
</dbReference>
<dbReference type="Gene3D" id="3.40.640.10">
    <property type="entry name" value="Type I PLP-dependent aspartate aminotransferase-like (Major domain)"/>
    <property type="match status" value="1"/>
</dbReference>
<dbReference type="PIRSF" id="PIRSF000390">
    <property type="entry name" value="PLP_StrS"/>
    <property type="match status" value="1"/>
</dbReference>
<evidence type="ECO:0000313" key="4">
    <source>
        <dbReference type="EMBL" id="OGY13120.1"/>
    </source>
</evidence>
<protein>
    <recommendedName>
        <fullName evidence="6">Aminotransferase DegT</fullName>
    </recommendedName>
</protein>
<dbReference type="GO" id="GO:0000271">
    <property type="term" value="P:polysaccharide biosynthetic process"/>
    <property type="evidence" value="ECO:0007669"/>
    <property type="project" value="TreeGrafter"/>
</dbReference>
<evidence type="ECO:0008006" key="6">
    <source>
        <dbReference type="Google" id="ProtNLM"/>
    </source>
</evidence>
<keyword evidence="2 3" id="KW-0663">Pyridoxal phosphate</keyword>